<gene>
    <name evidence="2" type="ordered locus">Clole_4111</name>
</gene>
<feature type="domain" description="DUF1540" evidence="1">
    <location>
        <begin position="4"/>
        <end position="42"/>
    </location>
</feature>
<name>F2JM07_CELLD</name>
<protein>
    <recommendedName>
        <fullName evidence="1">DUF1540 domain-containing protein</fullName>
    </recommendedName>
</protein>
<dbReference type="Pfam" id="PF07561">
    <property type="entry name" value="DUF1540"/>
    <property type="match status" value="2"/>
</dbReference>
<evidence type="ECO:0000259" key="1">
    <source>
        <dbReference type="Pfam" id="PF07561"/>
    </source>
</evidence>
<evidence type="ECO:0000313" key="2">
    <source>
        <dbReference type="EMBL" id="ADZ85787.1"/>
    </source>
</evidence>
<organism evidence="2 3">
    <name type="scientific">Cellulosilyticum lentocellum (strain ATCC 49066 / DSM 5427 / NCIMB 11756 / RHM5)</name>
    <name type="common">Clostridium lentocellum</name>
    <dbReference type="NCBI Taxonomy" id="642492"/>
    <lineage>
        <taxon>Bacteria</taxon>
        <taxon>Bacillati</taxon>
        <taxon>Bacillota</taxon>
        <taxon>Clostridia</taxon>
        <taxon>Lachnospirales</taxon>
        <taxon>Cellulosilyticaceae</taxon>
        <taxon>Cellulosilyticum</taxon>
    </lineage>
</organism>
<dbReference type="HOGENOM" id="CLU_159977_0_0_9"/>
<dbReference type="Proteomes" id="UP000008467">
    <property type="component" value="Chromosome"/>
</dbReference>
<feature type="domain" description="DUF1540" evidence="1">
    <location>
        <begin position="64"/>
        <end position="104"/>
    </location>
</feature>
<reference evidence="2 3" key="1">
    <citation type="journal article" date="2011" name="J. Bacteriol.">
        <title>Complete genome sequence of the cellulose-degrading bacterium Cellulosilyticum lentocellum.</title>
        <authorList>
            <consortium name="US DOE Joint Genome Institute"/>
            <person name="Miller D.A."/>
            <person name="Suen G."/>
            <person name="Bruce D."/>
            <person name="Copeland A."/>
            <person name="Cheng J.F."/>
            <person name="Detter C."/>
            <person name="Goodwin L.A."/>
            <person name="Han C.S."/>
            <person name="Hauser L.J."/>
            <person name="Land M.L."/>
            <person name="Lapidus A."/>
            <person name="Lucas S."/>
            <person name="Meincke L."/>
            <person name="Pitluck S."/>
            <person name="Tapia R."/>
            <person name="Teshima H."/>
            <person name="Woyke T."/>
            <person name="Fox B.G."/>
            <person name="Angert E.R."/>
            <person name="Currie C.R."/>
        </authorList>
    </citation>
    <scope>NUCLEOTIDE SEQUENCE [LARGE SCALE GENOMIC DNA]</scope>
    <source>
        <strain evidence="3">ATCC 49066 / DSM 5427 / NCIMB 11756 / RHM5</strain>
    </source>
</reference>
<proteinExistence type="predicted"/>
<keyword evidence="3" id="KW-1185">Reference proteome</keyword>
<evidence type="ECO:0000313" key="3">
    <source>
        <dbReference type="Proteomes" id="UP000008467"/>
    </source>
</evidence>
<dbReference type="EMBL" id="CP002582">
    <property type="protein sequence ID" value="ADZ85787.1"/>
    <property type="molecule type" value="Genomic_DNA"/>
</dbReference>
<dbReference type="KEGG" id="cle:Clole_4111"/>
<accession>F2JM07</accession>
<dbReference type="RefSeq" id="WP_013659058.1">
    <property type="nucleotide sequence ID" value="NC_015275.1"/>
</dbReference>
<dbReference type="AlphaFoldDB" id="F2JM07"/>
<sequence length="109" mass="11864">MPKISCSVVSCSYNQGNICSASILNIVGAKANITEETSCSTYINKEKVSNAVDDKVKTGETEAVLCEVETCIYHVRSHCSLADGIEVSNLGEAETYRDTDCLSFERRSE</sequence>
<dbReference type="STRING" id="642492.Clole_4111"/>
<dbReference type="InterPro" id="IPR011437">
    <property type="entry name" value="DUF1540"/>
</dbReference>